<comment type="caution">
    <text evidence="7">The sequence shown here is derived from an EMBL/GenBank/DDBJ whole genome shotgun (WGS) entry which is preliminary data.</text>
</comment>
<evidence type="ECO:0000256" key="2">
    <source>
        <dbReference type="ARBA" id="ARBA00000565"/>
    </source>
</evidence>
<evidence type="ECO:0000259" key="6">
    <source>
        <dbReference type="Pfam" id="PF08543"/>
    </source>
</evidence>
<dbReference type="RefSeq" id="WP_273940683.1">
    <property type="nucleotide sequence ID" value="NZ_CP097263.1"/>
</dbReference>
<keyword evidence="8" id="KW-1185">Reference proteome</keyword>
<proteinExistence type="predicted"/>
<dbReference type="EMBL" id="JBHLUD010000005">
    <property type="protein sequence ID" value="MFC0543437.1"/>
    <property type="molecule type" value="Genomic_DNA"/>
</dbReference>
<dbReference type="InterPro" id="IPR013749">
    <property type="entry name" value="PM/HMP-P_kinase-1"/>
</dbReference>
<evidence type="ECO:0000313" key="7">
    <source>
        <dbReference type="EMBL" id="MFC0543437.1"/>
    </source>
</evidence>
<name>A0ABV6MTC9_9PSEU</name>
<gene>
    <name evidence="7" type="ORF">ACFFH7_18190</name>
</gene>
<dbReference type="GO" id="GO:0016301">
    <property type="term" value="F:kinase activity"/>
    <property type="evidence" value="ECO:0007669"/>
    <property type="project" value="UniProtKB-KW"/>
</dbReference>
<dbReference type="InterPro" id="IPR029056">
    <property type="entry name" value="Ribokinase-like"/>
</dbReference>
<dbReference type="Gene3D" id="3.40.1190.20">
    <property type="match status" value="1"/>
</dbReference>
<comment type="function">
    <text evidence="3">Catalyzes the phosphorylation of hydroxymethylpyrimidine phosphate (HMP-P) to HMP-PP, and of HMP to HMP-P.</text>
</comment>
<dbReference type="PANTHER" id="PTHR20858:SF17">
    <property type="entry name" value="HYDROXYMETHYLPYRIMIDINE_PHOSPHOMETHYLPYRIMIDINE KINASE THI20-RELATED"/>
    <property type="match status" value="1"/>
</dbReference>
<evidence type="ECO:0000256" key="4">
    <source>
        <dbReference type="ARBA" id="ARBA00004769"/>
    </source>
</evidence>
<keyword evidence="5" id="KW-0784">Thiamine biosynthesis</keyword>
<comment type="catalytic activity">
    <reaction evidence="2">
        <text>4-amino-2-methyl-5-(phosphooxymethyl)pyrimidine + ATP = 4-amino-2-methyl-5-(diphosphooxymethyl)pyrimidine + ADP</text>
        <dbReference type="Rhea" id="RHEA:19893"/>
        <dbReference type="ChEBI" id="CHEBI:30616"/>
        <dbReference type="ChEBI" id="CHEBI:57841"/>
        <dbReference type="ChEBI" id="CHEBI:58354"/>
        <dbReference type="ChEBI" id="CHEBI:456216"/>
        <dbReference type="EC" id="2.7.4.7"/>
    </reaction>
</comment>
<dbReference type="PANTHER" id="PTHR20858">
    <property type="entry name" value="PHOSPHOMETHYLPYRIMIDINE KINASE"/>
    <property type="match status" value="1"/>
</dbReference>
<keyword evidence="7" id="KW-0418">Kinase</keyword>
<comment type="pathway">
    <text evidence="4">Cofactor biosynthesis; thiamine diphosphate biosynthesis; 4-amino-2-methyl-5-diphosphomethylpyrimidine from 5-amino-1-(5-phospho-D-ribosyl)imidazole: step 3/3.</text>
</comment>
<accession>A0ABV6MTC9</accession>
<dbReference type="SUPFAM" id="SSF53613">
    <property type="entry name" value="Ribokinase-like"/>
    <property type="match status" value="1"/>
</dbReference>
<dbReference type="InterPro" id="IPR004399">
    <property type="entry name" value="HMP/HMP-P_kinase_dom"/>
</dbReference>
<evidence type="ECO:0000313" key="8">
    <source>
        <dbReference type="Proteomes" id="UP001589810"/>
    </source>
</evidence>
<dbReference type="Pfam" id="PF08543">
    <property type="entry name" value="Phos_pyr_kin"/>
    <property type="match status" value="1"/>
</dbReference>
<protein>
    <submittedName>
        <fullName evidence="7">Hydroxymethylpyrimidine/phosphomethylpyrimidine kinase</fullName>
    </submittedName>
</protein>
<evidence type="ECO:0000256" key="3">
    <source>
        <dbReference type="ARBA" id="ARBA00003848"/>
    </source>
</evidence>
<evidence type="ECO:0000256" key="5">
    <source>
        <dbReference type="ARBA" id="ARBA00022977"/>
    </source>
</evidence>
<feature type="domain" description="Pyridoxamine kinase/Phosphomethylpyrimidine kinase" evidence="6">
    <location>
        <begin position="15"/>
        <end position="258"/>
    </location>
</feature>
<reference evidence="7 8" key="1">
    <citation type="submission" date="2024-09" db="EMBL/GenBank/DDBJ databases">
        <authorList>
            <person name="Sun Q."/>
            <person name="Mori K."/>
        </authorList>
    </citation>
    <scope>NUCLEOTIDE SEQUENCE [LARGE SCALE GENOMIC DNA]</scope>
    <source>
        <strain evidence="7 8">TBRC 1432</strain>
    </source>
</reference>
<organism evidence="7 8">
    <name type="scientific">Kutzneria chonburiensis</name>
    <dbReference type="NCBI Taxonomy" id="1483604"/>
    <lineage>
        <taxon>Bacteria</taxon>
        <taxon>Bacillati</taxon>
        <taxon>Actinomycetota</taxon>
        <taxon>Actinomycetes</taxon>
        <taxon>Pseudonocardiales</taxon>
        <taxon>Pseudonocardiaceae</taxon>
        <taxon>Kutzneria</taxon>
    </lineage>
</organism>
<evidence type="ECO:0000256" key="1">
    <source>
        <dbReference type="ARBA" id="ARBA00000151"/>
    </source>
</evidence>
<dbReference type="CDD" id="cd01169">
    <property type="entry name" value="HMPP_kinase"/>
    <property type="match status" value="1"/>
</dbReference>
<comment type="catalytic activity">
    <reaction evidence="1">
        <text>4-amino-5-hydroxymethyl-2-methylpyrimidine + ATP = 4-amino-2-methyl-5-(phosphooxymethyl)pyrimidine + ADP + H(+)</text>
        <dbReference type="Rhea" id="RHEA:23096"/>
        <dbReference type="ChEBI" id="CHEBI:15378"/>
        <dbReference type="ChEBI" id="CHEBI:16892"/>
        <dbReference type="ChEBI" id="CHEBI:30616"/>
        <dbReference type="ChEBI" id="CHEBI:58354"/>
        <dbReference type="ChEBI" id="CHEBI:456216"/>
        <dbReference type="EC" id="2.7.1.49"/>
    </reaction>
</comment>
<dbReference type="Proteomes" id="UP001589810">
    <property type="component" value="Unassembled WGS sequence"/>
</dbReference>
<keyword evidence="7" id="KW-0808">Transferase</keyword>
<sequence>MSDQVPVCLTIGSSDSGGGAGVQGDIKAYASVGCFATTVVVGITAQNTAGIAGRWTVPVPAVLAQLDAVRTGFPLRAAKIGTTWSEELLLAVAGPLRELAADGVPIVVDPVMVTTAGSWLSDLGRTRALVAETLFPVATVITPNRREAELLAGVEPGGSSRRALAEKLAGLGAPAVVVTGGPREHGDWFFDGVEHHHIQGTHHDNGAEHGAGCAHSALVAGLLAQGLTLTSAVGEAHHRAAESVRNGHVHLGDGPHPVDVLGIGAETGRFGGPGLRFPLSWARPLDVPR</sequence>